<dbReference type="Proteomes" id="UP000268094">
    <property type="component" value="Unassembled WGS sequence"/>
</dbReference>
<dbReference type="Gene3D" id="3.40.50.300">
    <property type="entry name" value="P-loop containing nucleotide triphosphate hydrolases"/>
    <property type="match status" value="1"/>
</dbReference>
<feature type="transmembrane region" description="Helical" evidence="2">
    <location>
        <begin position="27"/>
        <end position="47"/>
    </location>
</feature>
<evidence type="ECO:0000259" key="6">
    <source>
        <dbReference type="Pfam" id="PF21070"/>
    </source>
</evidence>
<dbReference type="SUPFAM" id="SSF52540">
    <property type="entry name" value="P-loop containing nucleoside triphosphate hydrolases"/>
    <property type="match status" value="1"/>
</dbReference>
<keyword evidence="2" id="KW-0812">Transmembrane</keyword>
<evidence type="ECO:0000259" key="5">
    <source>
        <dbReference type="Pfam" id="PF14331"/>
    </source>
</evidence>
<reference evidence="8" key="1">
    <citation type="submission" date="2018-09" db="EMBL/GenBank/DDBJ databases">
        <authorList>
            <person name="Livingstone P.G."/>
            <person name="Whitworth D.E."/>
        </authorList>
    </citation>
    <scope>NUCLEOTIDE SEQUENCE [LARGE SCALE GENOMIC DNA]</scope>
    <source>
        <strain evidence="8">CA054A</strain>
    </source>
</reference>
<dbReference type="InterPro" id="IPR009612">
    <property type="entry name" value="IcmF-rel"/>
</dbReference>
<dbReference type="Pfam" id="PF06744">
    <property type="entry name" value="IcmF_C"/>
    <property type="match status" value="1"/>
</dbReference>
<evidence type="ECO:0000313" key="8">
    <source>
        <dbReference type="Proteomes" id="UP000268094"/>
    </source>
</evidence>
<dbReference type="AlphaFoldDB" id="A0A3A8IIK6"/>
<name>A0A3A8IIK6_9BACT</name>
<dbReference type="OrthoDB" id="9758229at2"/>
<sequence length="1219" mass="136936">MIAYLLFFLALLGLGGAAILKLHLPPLWVAIAVAGVTLLVLGGAWLIKRIRARKAAKNLEGALQQQAAEELKTVRPDLQPEIKAMQAEFTKAVEALKTSKLSRGGKDALAVLPWYLIVGPPGAGKSTALRNSGLKFPYLSSSKGGGVRGVGGTRNCDWWLTNEAVILDTAGRYVASEDERPEWLAFLDTLIKHRPRRPINGLIVAVSIDELLTMDPQAAGELGQGIRERLDEITSRLRMLVPVYLMVTKCDLLPGFVEMFSDLPRSERGQLWGFTIPMDAQKEASTELLLQRFDELTAVLEQRSIKRIGEERQQETRERIHQFPQKFDALRKTLSEFVQPLFLENIFQDTPVFRGLYFTSATQDVRSVELVSPSAGDVFGTTNGRPQAETTAEGRSYFLWDVFTKVMFLDQKVAVRSSAEELRLRKRRLALAGAAFAATALVLCLPTLSFFKNRELAQEVRDAITVVNADRKDDISRVQDLTPLRKQLQELTSHRTDGVPVWMRFGMYKGDQLFPVAQSFYNASLRRVLLGLQYERIQQSLMLFSQNQARLDWKPSSDDYRKHFEDLKMYLLITQPRAQGEPELDDAHREWLVRKMVEHWTNVKGTSGQVDLEQTISHHAATYIRMLAEEPERLAFPRDDRVVRAARRALNRVPLATLELEQIIADAGREYPDVYLEELVGAVPAFTTRAKIRGAFTKNAWENVVSPRLASAFENRQTWVLDRDSAEDEKATRAQLRTDYFETYIQEWFDFLRSIRVQEPNNLEQTQELVDSLLRGKPSAYGRLFNAVVHNVQLEKKARGAKEKEEPGLVEKLFASKQEAEKKAPPELIDPRATNGGEELRPRDVEAAFSSLVRFVTVKNATDDIQEHQTALQFYEDHLLVVQATLLAVKEKPAESRLLLDKIKSTKLLVEALIRQQEGAAPILERLLMPPLRNVDITITTGVANGKSSLWCEQVVTPYEQLMAGRYPFVATSLLEAPLPELAEFLRPEGGTIRKFYKDQLLEDVAPKGRKWEFMVPQSASNYRPEMLTFLEKSSALASTLFVGDSVDPLVRFQVRIRAGTSADNAASEISAVSFTLDGTDETYRNGPDTVWKPMTWPGAAGKLGAHIHVEHASGATGDIDEPGEWGLFRLLERVKRIEPSADGRYFTAIWEIEDMKGALISIDIRPERTSNPFFGLSGNKGKLMQIFRDPGLQPPRGIARGDTNCGSGKHLVAQDGPP</sequence>
<evidence type="ECO:0000256" key="1">
    <source>
        <dbReference type="SAM" id="MobiDB-lite"/>
    </source>
</evidence>
<dbReference type="RefSeq" id="WP_120543754.1">
    <property type="nucleotide sequence ID" value="NZ_RAVZ01000239.1"/>
</dbReference>
<dbReference type="EMBL" id="RAVZ01000239">
    <property type="protein sequence ID" value="RKG79714.1"/>
    <property type="molecule type" value="Genomic_DNA"/>
</dbReference>
<dbReference type="Pfam" id="PF14331">
    <property type="entry name" value="IcmF-related_N"/>
    <property type="match status" value="1"/>
</dbReference>
<dbReference type="NCBIfam" id="TIGR03348">
    <property type="entry name" value="VI_IcmF"/>
    <property type="match status" value="1"/>
</dbReference>
<dbReference type="PANTHER" id="PTHR36153:SF1">
    <property type="entry name" value="TYPE VI SECRETION SYSTEM COMPONENT TSSM1"/>
    <property type="match status" value="1"/>
</dbReference>
<proteinExistence type="predicted"/>
<feature type="region of interest" description="Disordered" evidence="1">
    <location>
        <begin position="1200"/>
        <end position="1219"/>
    </location>
</feature>
<accession>A0A3A8IIK6</accession>
<dbReference type="InterPro" id="IPR010623">
    <property type="entry name" value="IcmF_C"/>
</dbReference>
<dbReference type="Pfam" id="PF21070">
    <property type="entry name" value="IcmF_helical"/>
    <property type="match status" value="1"/>
</dbReference>
<evidence type="ECO:0000256" key="2">
    <source>
        <dbReference type="SAM" id="Phobius"/>
    </source>
</evidence>
<gene>
    <name evidence="7" type="primary">tssM</name>
    <name evidence="7" type="ORF">D7V88_28370</name>
</gene>
<dbReference type="PANTHER" id="PTHR36153">
    <property type="entry name" value="INNER MEMBRANE PROTEIN-RELATED"/>
    <property type="match status" value="1"/>
</dbReference>
<organism evidence="7 8">
    <name type="scientific">Corallococcus terminator</name>
    <dbReference type="NCBI Taxonomy" id="2316733"/>
    <lineage>
        <taxon>Bacteria</taxon>
        <taxon>Pseudomonadati</taxon>
        <taxon>Myxococcota</taxon>
        <taxon>Myxococcia</taxon>
        <taxon>Myxococcales</taxon>
        <taxon>Cystobacterineae</taxon>
        <taxon>Myxococcaceae</taxon>
        <taxon>Corallococcus</taxon>
    </lineage>
</organism>
<evidence type="ECO:0000313" key="7">
    <source>
        <dbReference type="EMBL" id="RKG79714.1"/>
    </source>
</evidence>
<dbReference type="InterPro" id="IPR027417">
    <property type="entry name" value="P-loop_NTPase"/>
</dbReference>
<dbReference type="InterPro" id="IPR053156">
    <property type="entry name" value="T6SS_TssM-like"/>
</dbReference>
<evidence type="ECO:0000259" key="3">
    <source>
        <dbReference type="Pfam" id="PF06744"/>
    </source>
</evidence>
<dbReference type="InterPro" id="IPR017731">
    <property type="entry name" value="TssM1-like"/>
</dbReference>
<feature type="domain" description="Type VI secretion system IcmF C-terminal" evidence="3">
    <location>
        <begin position="1067"/>
        <end position="1157"/>
    </location>
</feature>
<keyword evidence="2" id="KW-0472">Membrane</keyword>
<protein>
    <submittedName>
        <fullName evidence="7">Type VI secretion system membrane subunit TssM</fullName>
    </submittedName>
</protein>
<feature type="domain" description="IcmF-related" evidence="4">
    <location>
        <begin position="481"/>
        <end position="792"/>
    </location>
</feature>
<keyword evidence="8" id="KW-1185">Reference proteome</keyword>
<feature type="domain" description="Type VI secretion system component TssM1 N-terminal" evidence="5">
    <location>
        <begin position="177"/>
        <end position="432"/>
    </location>
</feature>
<dbReference type="InterPro" id="IPR025743">
    <property type="entry name" value="TssM1_N"/>
</dbReference>
<keyword evidence="2" id="KW-1133">Transmembrane helix</keyword>
<evidence type="ECO:0000259" key="4">
    <source>
        <dbReference type="Pfam" id="PF06761"/>
    </source>
</evidence>
<feature type="domain" description="Type VI secretion system component TssM1 helical" evidence="6">
    <location>
        <begin position="949"/>
        <end position="1043"/>
    </location>
</feature>
<dbReference type="Pfam" id="PF06761">
    <property type="entry name" value="IcmF-related"/>
    <property type="match status" value="1"/>
</dbReference>
<comment type="caution">
    <text evidence="7">The sequence shown here is derived from an EMBL/GenBank/DDBJ whole genome shotgun (WGS) entry which is preliminary data.</text>
</comment>
<dbReference type="InterPro" id="IPR048677">
    <property type="entry name" value="TssM1_hel"/>
</dbReference>
<feature type="transmembrane region" description="Helical" evidence="2">
    <location>
        <begin position="429"/>
        <end position="451"/>
    </location>
</feature>